<gene>
    <name evidence="1" type="ORF">SFRICE_026228</name>
</gene>
<sequence>MERFVLWTRAIDACYRCGENHLMTSLALSEARESVRLLLKTTLFLILLFEPEPQEENHPMSFPALSEARGSFKLLLTKSHYIPTLCLVGRVVASVTVGQEASSSNNGSGKAFLVYFALRKFLSSSVESGIMPNSVLPLRNFSKNRKKLSNISPDPRIEPETPCPAVALATTRPTRQSNISLEKCVLWMACLLSIHCILELHVFLAQLHSLISVATVT</sequence>
<name>A0A2H1W2X2_SPOFR</name>
<reference evidence="1" key="1">
    <citation type="submission" date="2016-07" db="EMBL/GenBank/DDBJ databases">
        <authorList>
            <person name="Bretaudeau A."/>
        </authorList>
    </citation>
    <scope>NUCLEOTIDE SEQUENCE</scope>
    <source>
        <strain evidence="1">Rice</strain>
        <tissue evidence="1">Whole body</tissue>
    </source>
</reference>
<dbReference type="EMBL" id="ODYU01005950">
    <property type="protein sequence ID" value="SOQ47373.1"/>
    <property type="molecule type" value="Genomic_DNA"/>
</dbReference>
<evidence type="ECO:0000313" key="1">
    <source>
        <dbReference type="EMBL" id="SOQ47373.1"/>
    </source>
</evidence>
<accession>A0A2H1W2X2</accession>
<proteinExistence type="predicted"/>
<organism evidence="1">
    <name type="scientific">Spodoptera frugiperda</name>
    <name type="common">Fall armyworm</name>
    <dbReference type="NCBI Taxonomy" id="7108"/>
    <lineage>
        <taxon>Eukaryota</taxon>
        <taxon>Metazoa</taxon>
        <taxon>Ecdysozoa</taxon>
        <taxon>Arthropoda</taxon>
        <taxon>Hexapoda</taxon>
        <taxon>Insecta</taxon>
        <taxon>Pterygota</taxon>
        <taxon>Neoptera</taxon>
        <taxon>Endopterygota</taxon>
        <taxon>Lepidoptera</taxon>
        <taxon>Glossata</taxon>
        <taxon>Ditrysia</taxon>
        <taxon>Noctuoidea</taxon>
        <taxon>Noctuidae</taxon>
        <taxon>Amphipyrinae</taxon>
        <taxon>Spodoptera</taxon>
    </lineage>
</organism>
<dbReference type="AlphaFoldDB" id="A0A2H1W2X2"/>
<protein>
    <submittedName>
        <fullName evidence="1">SFRICE_026228</fullName>
    </submittedName>
</protein>